<evidence type="ECO:0000313" key="3">
    <source>
        <dbReference type="Proteomes" id="UP001417504"/>
    </source>
</evidence>
<dbReference type="EMBL" id="JBBNAE010000010">
    <property type="protein sequence ID" value="KAK9090871.1"/>
    <property type="molecule type" value="Genomic_DNA"/>
</dbReference>
<gene>
    <name evidence="2" type="ORF">Sjap_024048</name>
</gene>
<name>A0AAP0HNK8_9MAGN</name>
<feature type="transmembrane region" description="Helical" evidence="1">
    <location>
        <begin position="21"/>
        <end position="39"/>
    </location>
</feature>
<keyword evidence="1" id="KW-0812">Transmembrane</keyword>
<sequence length="50" mass="6043">MGSREKKPPREKRRRCGVGCLEKKRFVGVFFFLFIFRVFDLYLPKCPRFG</sequence>
<reference evidence="2 3" key="1">
    <citation type="submission" date="2024-01" db="EMBL/GenBank/DDBJ databases">
        <title>Genome assemblies of Stephania.</title>
        <authorList>
            <person name="Yang L."/>
        </authorList>
    </citation>
    <scope>NUCLEOTIDE SEQUENCE [LARGE SCALE GENOMIC DNA]</scope>
    <source>
        <strain evidence="2">QJT</strain>
        <tissue evidence="2">Leaf</tissue>
    </source>
</reference>
<keyword evidence="3" id="KW-1185">Reference proteome</keyword>
<accession>A0AAP0HNK8</accession>
<organism evidence="2 3">
    <name type="scientific">Stephania japonica</name>
    <dbReference type="NCBI Taxonomy" id="461633"/>
    <lineage>
        <taxon>Eukaryota</taxon>
        <taxon>Viridiplantae</taxon>
        <taxon>Streptophyta</taxon>
        <taxon>Embryophyta</taxon>
        <taxon>Tracheophyta</taxon>
        <taxon>Spermatophyta</taxon>
        <taxon>Magnoliopsida</taxon>
        <taxon>Ranunculales</taxon>
        <taxon>Menispermaceae</taxon>
        <taxon>Menispermoideae</taxon>
        <taxon>Cissampelideae</taxon>
        <taxon>Stephania</taxon>
    </lineage>
</organism>
<evidence type="ECO:0000313" key="2">
    <source>
        <dbReference type="EMBL" id="KAK9090871.1"/>
    </source>
</evidence>
<protein>
    <submittedName>
        <fullName evidence="2">Uncharacterized protein</fullName>
    </submittedName>
</protein>
<dbReference type="AlphaFoldDB" id="A0AAP0HNK8"/>
<proteinExistence type="predicted"/>
<evidence type="ECO:0000256" key="1">
    <source>
        <dbReference type="SAM" id="Phobius"/>
    </source>
</evidence>
<keyword evidence="1" id="KW-1133">Transmembrane helix</keyword>
<keyword evidence="1" id="KW-0472">Membrane</keyword>
<comment type="caution">
    <text evidence="2">The sequence shown here is derived from an EMBL/GenBank/DDBJ whole genome shotgun (WGS) entry which is preliminary data.</text>
</comment>
<dbReference type="Proteomes" id="UP001417504">
    <property type="component" value="Unassembled WGS sequence"/>
</dbReference>